<dbReference type="SUPFAM" id="SSF82895">
    <property type="entry name" value="TSP-1 type 1 repeat"/>
    <property type="match status" value="1"/>
</dbReference>
<sequence>MYLILFTAAFAIYGCNCQDLWSEWQEWSACNNSNSYNVMSRKRLSISKLYPSNSVEVKDCNGDKICKESAFINQTIQLSELSVLATLKNFYKDFVLSFEVYTPETKNELIGNIVQLLDSDYNECCPLAHYFSGRLKIYSGTGSQFFVSKLCVEVNKWHSVQIQQTSINDKYNNIITINGIVVTSTVNYEPQDLFNITMYACLDPCPPGAIRNINIGSETKGIWYDWSAWSICDKSGKTNRSRLCDNSCGKCVGNDTETIKCSSSN</sequence>
<evidence type="ECO:0000256" key="1">
    <source>
        <dbReference type="SAM" id="SignalP"/>
    </source>
</evidence>
<feature type="signal peptide" evidence="1">
    <location>
        <begin position="1"/>
        <end position="17"/>
    </location>
</feature>
<dbReference type="Gene3D" id="2.20.100.10">
    <property type="entry name" value="Thrombospondin type-1 (TSP1) repeat"/>
    <property type="match status" value="1"/>
</dbReference>
<dbReference type="GeneID" id="136080672"/>
<reference evidence="3 4" key="1">
    <citation type="submission" date="2025-05" db="UniProtKB">
        <authorList>
            <consortium name="RefSeq"/>
        </authorList>
    </citation>
    <scope>IDENTIFICATION</scope>
</reference>
<evidence type="ECO:0000313" key="3">
    <source>
        <dbReference type="RefSeq" id="XP_065653686.1"/>
    </source>
</evidence>
<organism evidence="2 4">
    <name type="scientific">Hydra vulgaris</name>
    <name type="common">Hydra</name>
    <name type="synonym">Hydra attenuata</name>
    <dbReference type="NCBI Taxonomy" id="6087"/>
    <lineage>
        <taxon>Eukaryota</taxon>
        <taxon>Metazoa</taxon>
        <taxon>Cnidaria</taxon>
        <taxon>Hydrozoa</taxon>
        <taxon>Hydroidolina</taxon>
        <taxon>Anthoathecata</taxon>
        <taxon>Aplanulata</taxon>
        <taxon>Hydridae</taxon>
        <taxon>Hydra</taxon>
    </lineage>
</organism>
<dbReference type="Proteomes" id="UP001652625">
    <property type="component" value="Chromosome 05"/>
</dbReference>
<keyword evidence="1" id="KW-0732">Signal</keyword>
<dbReference type="Pfam" id="PF00090">
    <property type="entry name" value="TSP_1"/>
    <property type="match status" value="1"/>
</dbReference>
<evidence type="ECO:0000313" key="4">
    <source>
        <dbReference type="RefSeq" id="XP_065653687.1"/>
    </source>
</evidence>
<dbReference type="RefSeq" id="XP_065653686.1">
    <property type="nucleotide sequence ID" value="XM_065797614.1"/>
</dbReference>
<proteinExistence type="predicted"/>
<dbReference type="RefSeq" id="XP_065653687.1">
    <property type="nucleotide sequence ID" value="XM_065797615.1"/>
</dbReference>
<feature type="chain" id="PRO_5045025868" evidence="1">
    <location>
        <begin position="18"/>
        <end position="265"/>
    </location>
</feature>
<evidence type="ECO:0000313" key="2">
    <source>
        <dbReference type="Proteomes" id="UP001652625"/>
    </source>
</evidence>
<keyword evidence="2" id="KW-1185">Reference proteome</keyword>
<dbReference type="InterPro" id="IPR036383">
    <property type="entry name" value="TSP1_rpt_sf"/>
</dbReference>
<name>A0ABM4BWW1_HYDVU</name>
<dbReference type="PROSITE" id="PS50092">
    <property type="entry name" value="TSP1"/>
    <property type="match status" value="1"/>
</dbReference>
<gene>
    <name evidence="3 4" type="primary">LOC136080672</name>
</gene>
<accession>A0ABM4BWW1</accession>
<dbReference type="InterPro" id="IPR000884">
    <property type="entry name" value="TSP1_rpt"/>
</dbReference>
<protein>
    <submittedName>
        <fullName evidence="3 4">Uncharacterized protein LOC136080672</fullName>
    </submittedName>
</protein>